<dbReference type="EMBL" id="GGEC01074733">
    <property type="protein sequence ID" value="MBX55217.1"/>
    <property type="molecule type" value="Transcribed_RNA"/>
</dbReference>
<dbReference type="PROSITE" id="PS51485">
    <property type="entry name" value="PHYTOCYANIN"/>
    <property type="match status" value="1"/>
</dbReference>
<feature type="domain" description="Phytocyanin" evidence="2">
    <location>
        <begin position="1"/>
        <end position="45"/>
    </location>
</feature>
<dbReference type="GO" id="GO:0009055">
    <property type="term" value="F:electron transfer activity"/>
    <property type="evidence" value="ECO:0007669"/>
    <property type="project" value="InterPro"/>
</dbReference>
<sequence>MSKVIKTFDNRNTTVALTRPGTRYFVCGNRLRCLGGMKLKVKVEGNQTSPPVGAPQAQPQTQGTVKQPSSKSNNPVIPTSAGFVHGGWDSLQMAFLSFVAMTMLVVV</sequence>
<dbReference type="InterPro" id="IPR008972">
    <property type="entry name" value="Cupredoxin"/>
</dbReference>
<dbReference type="Gene3D" id="2.60.40.420">
    <property type="entry name" value="Cupredoxins - blue copper proteins"/>
    <property type="match status" value="1"/>
</dbReference>
<evidence type="ECO:0000256" key="1">
    <source>
        <dbReference type="SAM" id="MobiDB-lite"/>
    </source>
</evidence>
<reference evidence="3" key="1">
    <citation type="submission" date="2018-02" db="EMBL/GenBank/DDBJ databases">
        <title>Rhizophora mucronata_Transcriptome.</title>
        <authorList>
            <person name="Meera S.P."/>
            <person name="Sreeshan A."/>
            <person name="Augustine A."/>
        </authorList>
    </citation>
    <scope>NUCLEOTIDE SEQUENCE</scope>
    <source>
        <tissue evidence="3">Leaf</tissue>
    </source>
</reference>
<evidence type="ECO:0000259" key="2">
    <source>
        <dbReference type="PROSITE" id="PS51485"/>
    </source>
</evidence>
<feature type="compositionally biased region" description="Polar residues" evidence="1">
    <location>
        <begin position="57"/>
        <end position="77"/>
    </location>
</feature>
<dbReference type="Pfam" id="PF02298">
    <property type="entry name" value="Cu_bind_like"/>
    <property type="match status" value="1"/>
</dbReference>
<dbReference type="SUPFAM" id="SSF49503">
    <property type="entry name" value="Cupredoxins"/>
    <property type="match status" value="1"/>
</dbReference>
<organism evidence="3">
    <name type="scientific">Rhizophora mucronata</name>
    <name type="common">Asiatic mangrove</name>
    <dbReference type="NCBI Taxonomy" id="61149"/>
    <lineage>
        <taxon>Eukaryota</taxon>
        <taxon>Viridiplantae</taxon>
        <taxon>Streptophyta</taxon>
        <taxon>Embryophyta</taxon>
        <taxon>Tracheophyta</taxon>
        <taxon>Spermatophyta</taxon>
        <taxon>Magnoliopsida</taxon>
        <taxon>eudicotyledons</taxon>
        <taxon>Gunneridae</taxon>
        <taxon>Pentapetalae</taxon>
        <taxon>rosids</taxon>
        <taxon>fabids</taxon>
        <taxon>Malpighiales</taxon>
        <taxon>Rhizophoraceae</taxon>
        <taxon>Rhizophora</taxon>
    </lineage>
</organism>
<evidence type="ECO:0000313" key="3">
    <source>
        <dbReference type="EMBL" id="MBX55217.1"/>
    </source>
</evidence>
<feature type="region of interest" description="Disordered" evidence="1">
    <location>
        <begin position="44"/>
        <end position="78"/>
    </location>
</feature>
<proteinExistence type="predicted"/>
<dbReference type="AlphaFoldDB" id="A0A2P2PKG5"/>
<name>A0A2P2PKG5_RHIMU</name>
<dbReference type="InterPro" id="IPR003245">
    <property type="entry name" value="Phytocyanin_dom"/>
</dbReference>
<accession>A0A2P2PKG5</accession>
<protein>
    <recommendedName>
        <fullName evidence="2">Phytocyanin domain-containing protein</fullName>
    </recommendedName>
</protein>